<comment type="caution">
    <text evidence="1">The sequence shown here is derived from an EMBL/GenBank/DDBJ whole genome shotgun (WGS) entry which is preliminary data.</text>
</comment>
<dbReference type="AlphaFoldDB" id="A0A0F8XJX6"/>
<accession>A0A0F8XJX6</accession>
<feature type="non-terminal residue" evidence="1">
    <location>
        <position position="133"/>
    </location>
</feature>
<gene>
    <name evidence="1" type="ORF">LCGC14_2934180</name>
</gene>
<protein>
    <submittedName>
        <fullName evidence="1">Uncharacterized protein</fullName>
    </submittedName>
</protein>
<proteinExistence type="predicted"/>
<reference evidence="1" key="1">
    <citation type="journal article" date="2015" name="Nature">
        <title>Complex archaea that bridge the gap between prokaryotes and eukaryotes.</title>
        <authorList>
            <person name="Spang A."/>
            <person name="Saw J.H."/>
            <person name="Jorgensen S.L."/>
            <person name="Zaremba-Niedzwiedzka K."/>
            <person name="Martijn J."/>
            <person name="Lind A.E."/>
            <person name="van Eijk R."/>
            <person name="Schleper C."/>
            <person name="Guy L."/>
            <person name="Ettema T.J."/>
        </authorList>
    </citation>
    <scope>NUCLEOTIDE SEQUENCE</scope>
</reference>
<sequence length="133" mass="15034">MDAIAEKQYYVLETNETFPPRRVRRFSSPSDKTINEIASTIDFSPPVEISETEVSWGIQYPNFPLKIQFFDNDASTSYYTPTNATYDQTSPTNLTYGFDFILNNSQADLDVTWGIGKLTNDTAYNAVQGYGLV</sequence>
<organism evidence="1">
    <name type="scientific">marine sediment metagenome</name>
    <dbReference type="NCBI Taxonomy" id="412755"/>
    <lineage>
        <taxon>unclassified sequences</taxon>
        <taxon>metagenomes</taxon>
        <taxon>ecological metagenomes</taxon>
    </lineage>
</organism>
<dbReference type="EMBL" id="LAZR01058656">
    <property type="protein sequence ID" value="KKK69422.1"/>
    <property type="molecule type" value="Genomic_DNA"/>
</dbReference>
<evidence type="ECO:0000313" key="1">
    <source>
        <dbReference type="EMBL" id="KKK69422.1"/>
    </source>
</evidence>
<name>A0A0F8XJX6_9ZZZZ</name>